<reference evidence="8" key="1">
    <citation type="submission" date="2016-01" db="EMBL/GenBank/DDBJ databases">
        <title>Hydrogen oxidation by a methanotroph.</title>
        <authorList>
            <person name="Stott M.B."/>
        </authorList>
    </citation>
    <scope>NUCLEOTIDE SEQUENCE</scope>
    <source>
        <strain evidence="8">RTK17.1</strain>
    </source>
</reference>
<evidence type="ECO:0000256" key="5">
    <source>
        <dbReference type="ARBA" id="ARBA00022989"/>
    </source>
</evidence>
<dbReference type="PANTHER" id="PTHR43044:SF2">
    <property type="entry name" value="POLYSULPHIDE REDUCTASE NRFD"/>
    <property type="match status" value="1"/>
</dbReference>
<feature type="transmembrane region" description="Helical" evidence="7">
    <location>
        <begin position="54"/>
        <end position="77"/>
    </location>
</feature>
<dbReference type="PANTHER" id="PTHR43044">
    <property type="match status" value="1"/>
</dbReference>
<sequence length="480" mass="55210">MISKSTLPGRLTEEQKERVLQELKREPLVLNDRNYGWITDAVCSIVEEPAKPQWWIALIIALVLSLFLPVTIVYFISTGLGVWGLNSPVFWGLAILNFVFWIEIGHAGTLISAILLLTRQKWRNSINRAAEAMTIFSVLCAAVFPLFHIGRQWMFWYLVPVPESYAVWQNFRAALLWDEFAVGTYFTVSCLFWYFGLIPDIAVLRDRAEKRWKKRLYHVLCWGWSGSAAQWHNYELGYLCLGGIATVLVVSVASVVSTDFATTILPGWHETIFPPDFITGAIFSGFAMIATLLIPLRALYPQLKDLITPKHIDNMARVMLATGSMVGYSYIIELFTAWYSSNVYERYVFWNRIFGPYGIAYFLMFGFNVLLPQLFWLKRIRLSPWTVFILSLMINVGMWAERFVIVVTALSRDFLPGSWRMYYPTWVDIGLFVGTVGFFFLLFLLFTRFFPVIAISEVKTLVYEKERKEKDSPGGGVYEG</sequence>
<dbReference type="OMA" id="VIPGWHT"/>
<evidence type="ECO:0000256" key="2">
    <source>
        <dbReference type="ARBA" id="ARBA00008929"/>
    </source>
</evidence>
<evidence type="ECO:0000256" key="1">
    <source>
        <dbReference type="ARBA" id="ARBA00004651"/>
    </source>
</evidence>
<feature type="transmembrane region" description="Helical" evidence="7">
    <location>
        <begin position="89"/>
        <end position="117"/>
    </location>
</feature>
<keyword evidence="6 7" id="KW-0472">Membrane</keyword>
<dbReference type="Pfam" id="PF03916">
    <property type="entry name" value="NrfD"/>
    <property type="match status" value="1"/>
</dbReference>
<feature type="transmembrane region" description="Helical" evidence="7">
    <location>
        <begin position="236"/>
        <end position="257"/>
    </location>
</feature>
<accession>A0A1W5LCP9</accession>
<proteinExistence type="inferred from homology"/>
<dbReference type="InterPro" id="IPR005614">
    <property type="entry name" value="NrfD-like"/>
</dbReference>
<feature type="transmembrane region" description="Helical" evidence="7">
    <location>
        <begin position="318"/>
        <end position="339"/>
    </location>
</feature>
<feature type="transmembrane region" description="Helical" evidence="7">
    <location>
        <begin position="277"/>
        <end position="298"/>
    </location>
</feature>
<feature type="transmembrane region" description="Helical" evidence="7">
    <location>
        <begin position="429"/>
        <end position="450"/>
    </location>
</feature>
<dbReference type="GO" id="GO:0005886">
    <property type="term" value="C:plasma membrane"/>
    <property type="evidence" value="ECO:0007669"/>
    <property type="project" value="UniProtKB-SubCell"/>
</dbReference>
<name>A0A1W5LCP9_9BACT</name>
<comment type="subcellular location">
    <subcellularLocation>
        <location evidence="1">Cell membrane</location>
        <topology evidence="1">Multi-pass membrane protein</topology>
    </subcellularLocation>
</comment>
<feature type="transmembrane region" description="Helical" evidence="7">
    <location>
        <begin position="180"/>
        <end position="204"/>
    </location>
</feature>
<dbReference type="AlphaFoldDB" id="A0A1W5LCP9"/>
<feature type="transmembrane region" description="Helical" evidence="7">
    <location>
        <begin position="389"/>
        <end position="409"/>
    </location>
</feature>
<keyword evidence="4 7" id="KW-0812">Transmembrane</keyword>
<evidence type="ECO:0000256" key="7">
    <source>
        <dbReference type="SAM" id="Phobius"/>
    </source>
</evidence>
<evidence type="ECO:0000256" key="4">
    <source>
        <dbReference type="ARBA" id="ARBA00022692"/>
    </source>
</evidence>
<keyword evidence="5 7" id="KW-1133">Transmembrane helix</keyword>
<evidence type="ECO:0000256" key="6">
    <source>
        <dbReference type="ARBA" id="ARBA00023136"/>
    </source>
</evidence>
<protein>
    <submittedName>
        <fullName evidence="8">Prokaryotic molybdopterin-containing oxidoreductase family, membrane subunit</fullName>
    </submittedName>
</protein>
<keyword evidence="3" id="KW-1003">Cell membrane</keyword>
<feature type="transmembrane region" description="Helical" evidence="7">
    <location>
        <begin position="359"/>
        <end position="377"/>
    </location>
</feature>
<comment type="similarity">
    <text evidence="2">Belongs to the NrfD family.</text>
</comment>
<dbReference type="EMBL" id="KU509335">
    <property type="protein sequence ID" value="ANC58134.1"/>
    <property type="molecule type" value="Genomic_DNA"/>
</dbReference>
<evidence type="ECO:0000313" key="8">
    <source>
        <dbReference type="EMBL" id="ANC58134.1"/>
    </source>
</evidence>
<evidence type="ECO:0000256" key="3">
    <source>
        <dbReference type="ARBA" id="ARBA00022475"/>
    </source>
</evidence>
<feature type="transmembrane region" description="Helical" evidence="7">
    <location>
        <begin position="129"/>
        <end position="149"/>
    </location>
</feature>
<organism evidence="8">
    <name type="scientific">Candidatus Methylacidiphilum infernorum</name>
    <dbReference type="NCBI Taxonomy" id="511746"/>
    <lineage>
        <taxon>Bacteria</taxon>
        <taxon>Pseudomonadati</taxon>
        <taxon>Verrucomicrobiota</taxon>
        <taxon>Methylacidiphilae</taxon>
        <taxon>Methylacidiphilales</taxon>
        <taxon>Methylacidiphilaceae</taxon>
        <taxon>Methylacidiphilum (ex Ratnadevi et al. 2023)</taxon>
    </lineage>
</organism>